<comment type="cofactor">
    <cofactor evidence="4">
        <name>Zn(2+)</name>
        <dbReference type="ChEBI" id="CHEBI:29105"/>
    </cofactor>
</comment>
<evidence type="ECO:0000256" key="1">
    <source>
        <dbReference type="ARBA" id="ARBA00022723"/>
    </source>
</evidence>
<sequence>MSPLPRGFRWPASKRALFASLPREPVPAARRGRPRGTPFDRQGSEHREGHMKAVQYWSNDDVRLVDLPVPDISAGEILVRVVACGLCAADVLEWYMRPKAPVYLGHEIAGVVARVGAGVTAFSVGDRVFVHHRAPCGHCDLCRRGHETLCREHRRHGIEPGGMAEYVRVTAAVVEKDVLPLPDGFGFEQAALVEPVSCCVRALSRLSIDAGSRVLVIGAGFSGLVFVKLARLAGAASVAVVEPLPWRRQRALQFGADLALDPDEPDIRSKLGSLATQVIVTPSSAAACEQAFDLADQAAEVLLFTPLPPEAARPFDFGRLFFAEWTVTASHGSGPADTRAALDLLASGAIDASLLVTHRFPLEEIASAVAVAAKPGNALKCVIEIGGEPPPEHVELP</sequence>
<dbReference type="Gene3D" id="3.40.50.720">
    <property type="entry name" value="NAD(P)-binding Rossmann-like Domain"/>
    <property type="match status" value="1"/>
</dbReference>
<dbReference type="Pfam" id="PF08240">
    <property type="entry name" value="ADH_N"/>
    <property type="match status" value="1"/>
</dbReference>
<dbReference type="EMBL" id="NQVN01000002">
    <property type="protein sequence ID" value="PIP00393.1"/>
    <property type="molecule type" value="Genomic_DNA"/>
</dbReference>
<dbReference type="SUPFAM" id="SSF51735">
    <property type="entry name" value="NAD(P)-binding Rossmann-fold domains"/>
    <property type="match status" value="1"/>
</dbReference>
<dbReference type="PROSITE" id="PS00059">
    <property type="entry name" value="ADH_ZINC"/>
    <property type="match status" value="1"/>
</dbReference>
<evidence type="ECO:0000313" key="8">
    <source>
        <dbReference type="Proteomes" id="UP000231070"/>
    </source>
</evidence>
<dbReference type="InterPro" id="IPR050129">
    <property type="entry name" value="Zn_alcohol_dh"/>
</dbReference>
<dbReference type="OrthoDB" id="9809185at2"/>
<keyword evidence="3" id="KW-0560">Oxidoreductase</keyword>
<evidence type="ECO:0000313" key="7">
    <source>
        <dbReference type="EMBL" id="PIP00393.1"/>
    </source>
</evidence>
<evidence type="ECO:0000259" key="6">
    <source>
        <dbReference type="SMART" id="SM00829"/>
    </source>
</evidence>
<dbReference type="AlphaFoldDB" id="A0A2G9X1E4"/>
<protein>
    <recommendedName>
        <fullName evidence="6">Enoyl reductase (ER) domain-containing protein</fullName>
    </recommendedName>
</protein>
<dbReference type="Pfam" id="PF00107">
    <property type="entry name" value="ADH_zinc_N"/>
    <property type="match status" value="1"/>
</dbReference>
<dbReference type="GO" id="GO:0016616">
    <property type="term" value="F:oxidoreductase activity, acting on the CH-OH group of donors, NAD or NADP as acceptor"/>
    <property type="evidence" value="ECO:0007669"/>
    <property type="project" value="UniProtKB-ARBA"/>
</dbReference>
<dbReference type="GO" id="GO:0008270">
    <property type="term" value="F:zinc ion binding"/>
    <property type="evidence" value="ECO:0007669"/>
    <property type="project" value="InterPro"/>
</dbReference>
<dbReference type="InterPro" id="IPR013154">
    <property type="entry name" value="ADH-like_N"/>
</dbReference>
<feature type="domain" description="Enoyl reductase (ER)" evidence="6">
    <location>
        <begin position="58"/>
        <end position="383"/>
    </location>
</feature>
<evidence type="ECO:0000256" key="2">
    <source>
        <dbReference type="ARBA" id="ARBA00022833"/>
    </source>
</evidence>
<name>A0A2G9X1E4_9HYPH</name>
<keyword evidence="8" id="KW-1185">Reference proteome</keyword>
<comment type="similarity">
    <text evidence="4">Belongs to the zinc-containing alcohol dehydrogenase family.</text>
</comment>
<dbReference type="InterPro" id="IPR002328">
    <property type="entry name" value="ADH_Zn_CS"/>
</dbReference>
<dbReference type="PANTHER" id="PTHR43401">
    <property type="entry name" value="L-THREONINE 3-DEHYDROGENASE"/>
    <property type="match status" value="1"/>
</dbReference>
<feature type="region of interest" description="Disordered" evidence="5">
    <location>
        <begin position="26"/>
        <end position="48"/>
    </location>
</feature>
<keyword evidence="2 4" id="KW-0862">Zinc</keyword>
<organism evidence="7 8">
    <name type="scientific">Pleomorphomonas carboxyditropha</name>
    <dbReference type="NCBI Taxonomy" id="2023338"/>
    <lineage>
        <taxon>Bacteria</taxon>
        <taxon>Pseudomonadati</taxon>
        <taxon>Pseudomonadota</taxon>
        <taxon>Alphaproteobacteria</taxon>
        <taxon>Hyphomicrobiales</taxon>
        <taxon>Pleomorphomonadaceae</taxon>
        <taxon>Pleomorphomonas</taxon>
    </lineage>
</organism>
<dbReference type="Proteomes" id="UP000231070">
    <property type="component" value="Unassembled WGS sequence"/>
</dbReference>
<gene>
    <name evidence="7" type="ORF">CJ014_06580</name>
</gene>
<reference evidence="7 8" key="1">
    <citation type="submission" date="2017-08" db="EMBL/GenBank/DDBJ databases">
        <title>Pleomorphomonas carboxidotrophicus sp. nov., a new mesophilic hydrogenogenic carboxidotroph.</title>
        <authorList>
            <person name="Esquivel-Elizondo S."/>
            <person name="Krajmalnik-Brown R."/>
            <person name="Maldonado J."/>
        </authorList>
    </citation>
    <scope>NUCLEOTIDE SEQUENCE [LARGE SCALE GENOMIC DNA]</scope>
    <source>
        <strain evidence="7 8">SVCO-16</strain>
    </source>
</reference>
<dbReference type="PANTHER" id="PTHR43401:SF2">
    <property type="entry name" value="L-THREONINE 3-DEHYDROGENASE"/>
    <property type="match status" value="1"/>
</dbReference>
<evidence type="ECO:0000256" key="3">
    <source>
        <dbReference type="ARBA" id="ARBA00023002"/>
    </source>
</evidence>
<dbReference type="InterPro" id="IPR020843">
    <property type="entry name" value="ER"/>
</dbReference>
<dbReference type="SUPFAM" id="SSF50129">
    <property type="entry name" value="GroES-like"/>
    <property type="match status" value="1"/>
</dbReference>
<dbReference type="Gene3D" id="3.90.180.10">
    <property type="entry name" value="Medium-chain alcohol dehydrogenases, catalytic domain"/>
    <property type="match status" value="1"/>
</dbReference>
<dbReference type="InterPro" id="IPR011032">
    <property type="entry name" value="GroES-like_sf"/>
</dbReference>
<keyword evidence="1 4" id="KW-0479">Metal-binding</keyword>
<dbReference type="SMART" id="SM00829">
    <property type="entry name" value="PKS_ER"/>
    <property type="match status" value="1"/>
</dbReference>
<proteinExistence type="inferred from homology"/>
<dbReference type="InterPro" id="IPR036291">
    <property type="entry name" value="NAD(P)-bd_dom_sf"/>
</dbReference>
<evidence type="ECO:0000256" key="4">
    <source>
        <dbReference type="RuleBase" id="RU361277"/>
    </source>
</evidence>
<accession>A0A2G9X1E4</accession>
<dbReference type="InterPro" id="IPR013149">
    <property type="entry name" value="ADH-like_C"/>
</dbReference>
<comment type="caution">
    <text evidence="7">The sequence shown here is derived from an EMBL/GenBank/DDBJ whole genome shotgun (WGS) entry which is preliminary data.</text>
</comment>
<evidence type="ECO:0000256" key="5">
    <source>
        <dbReference type="SAM" id="MobiDB-lite"/>
    </source>
</evidence>